<sequence>MPPQFGRLGILAVIFAFLCFSAWRFSHSGAVNDYTIGNLSASGSRHIIDAHGEYIQGSVPPIHDSSHKHDFSNDIPPAHAPAPDSPAPSPASASPSFRQVKGGNDVDDMDPDDLGSDLAVGDGKKAQQAKDHYDSRFVVTVTVKEVETTTIFQDRTVTQAPSVVEGEDLATVEDIRTTATATSSINRPFERYAGLVENYSESLTPDDQKILAAMESRSSRQDRLRRMYDLDGAQDWMQFIKDQDDAAMPPFTKFAQEYIYNWQHPDPSECKDRQFLVLHHNWDGNGLGTVVHGTGWVLGLAIRLNRILIYDDEASPGQNFLEEQCQKNGIRSLDCIFEPFSSCSSTHHLTEDNHINLQSYWRIPENINMSTSAVPPLFGQMLKNNFPEMHYDAIKYWWRAQASAYMMRMNGPALKRLKALRIDSSQNTAVTHSPTGELIETEVPYPLPDGSFSMHVRHGDKGVEMELIPFEKYVDRAEEYAAMNMIMTRKTCFISTEDKEVLEEAKRIGNAWISVNTTSNENWTWVWSNIPRINGGPVEQLNHFGNRTDMTIKWMLQLFFAIEAPHIIGTRGSGWNRMIDELRCIWVDCRTPYMEVGPFEDWVHYNF</sequence>
<keyword evidence="2" id="KW-0732">Signal</keyword>
<dbReference type="PANTHER" id="PTHR13132">
    <property type="entry name" value="ALPHA- 1,6 -FUCOSYLTRANSFERASE"/>
    <property type="match status" value="1"/>
</dbReference>
<comment type="caution">
    <text evidence="3">The sequence shown here is derived from an EMBL/GenBank/DDBJ whole genome shotgun (WGS) entry which is preliminary data.</text>
</comment>
<evidence type="ECO:0000313" key="4">
    <source>
        <dbReference type="Proteomes" id="UP001313282"/>
    </source>
</evidence>
<accession>A0AAN8MP80</accession>
<gene>
    <name evidence="3" type="ORF">TWF718_010905</name>
</gene>
<organism evidence="3 4">
    <name type="scientific">Orbilia javanica</name>
    <dbReference type="NCBI Taxonomy" id="47235"/>
    <lineage>
        <taxon>Eukaryota</taxon>
        <taxon>Fungi</taxon>
        <taxon>Dikarya</taxon>
        <taxon>Ascomycota</taxon>
        <taxon>Pezizomycotina</taxon>
        <taxon>Orbiliomycetes</taxon>
        <taxon>Orbiliales</taxon>
        <taxon>Orbiliaceae</taxon>
        <taxon>Orbilia</taxon>
    </lineage>
</organism>
<dbReference type="EMBL" id="JAVHNR010000009">
    <property type="protein sequence ID" value="KAK6333081.1"/>
    <property type="molecule type" value="Genomic_DNA"/>
</dbReference>
<proteinExistence type="predicted"/>
<feature type="compositionally biased region" description="Pro residues" evidence="1">
    <location>
        <begin position="78"/>
        <end position="89"/>
    </location>
</feature>
<reference evidence="3 4" key="1">
    <citation type="submission" date="2019-10" db="EMBL/GenBank/DDBJ databases">
        <authorList>
            <person name="Palmer J.M."/>
        </authorList>
    </citation>
    <scope>NUCLEOTIDE SEQUENCE [LARGE SCALE GENOMIC DNA]</scope>
    <source>
        <strain evidence="3 4">TWF718</strain>
    </source>
</reference>
<evidence type="ECO:0000256" key="1">
    <source>
        <dbReference type="SAM" id="MobiDB-lite"/>
    </source>
</evidence>
<name>A0AAN8MP80_9PEZI</name>
<dbReference type="GO" id="GO:0046921">
    <property type="term" value="F:alpha-(1-&gt;6)-fucosyltransferase activity"/>
    <property type="evidence" value="ECO:0007669"/>
    <property type="project" value="TreeGrafter"/>
</dbReference>
<feature type="compositionally biased region" description="Basic and acidic residues" evidence="1">
    <location>
        <begin position="122"/>
        <end position="131"/>
    </location>
</feature>
<feature type="compositionally biased region" description="Acidic residues" evidence="1">
    <location>
        <begin position="105"/>
        <end position="115"/>
    </location>
</feature>
<feature type="signal peptide" evidence="2">
    <location>
        <begin position="1"/>
        <end position="28"/>
    </location>
</feature>
<feature type="chain" id="PRO_5042970830" evidence="2">
    <location>
        <begin position="29"/>
        <end position="607"/>
    </location>
</feature>
<protein>
    <submittedName>
        <fullName evidence="3">Uncharacterized protein</fullName>
    </submittedName>
</protein>
<dbReference type="Proteomes" id="UP001313282">
    <property type="component" value="Unassembled WGS sequence"/>
</dbReference>
<evidence type="ECO:0000256" key="2">
    <source>
        <dbReference type="SAM" id="SignalP"/>
    </source>
</evidence>
<keyword evidence="4" id="KW-1185">Reference proteome</keyword>
<dbReference type="AlphaFoldDB" id="A0AAN8MP80"/>
<feature type="region of interest" description="Disordered" evidence="1">
    <location>
        <begin position="58"/>
        <end position="131"/>
    </location>
</feature>
<evidence type="ECO:0000313" key="3">
    <source>
        <dbReference type="EMBL" id="KAK6333081.1"/>
    </source>
</evidence>
<dbReference type="GO" id="GO:0006487">
    <property type="term" value="P:protein N-linked glycosylation"/>
    <property type="evidence" value="ECO:0007669"/>
    <property type="project" value="TreeGrafter"/>
</dbReference>
<dbReference type="PANTHER" id="PTHR13132:SF29">
    <property type="entry name" value="ALPHA-(1,6)-FUCOSYLTRANSFERASE"/>
    <property type="match status" value="1"/>
</dbReference>